<dbReference type="GO" id="GO:0003824">
    <property type="term" value="F:catalytic activity"/>
    <property type="evidence" value="ECO:0007669"/>
    <property type="project" value="UniProtKB-ARBA"/>
</dbReference>
<dbReference type="Pfam" id="PF00563">
    <property type="entry name" value="EAL"/>
    <property type="match status" value="1"/>
</dbReference>
<dbReference type="SMART" id="SM00267">
    <property type="entry name" value="GGDEF"/>
    <property type="match status" value="1"/>
</dbReference>
<dbReference type="EMBL" id="JWLW01000066">
    <property type="protein sequence ID" value="KHT44377.1"/>
    <property type="molecule type" value="Genomic_DNA"/>
</dbReference>
<dbReference type="SMART" id="SM00086">
    <property type="entry name" value="PAC"/>
    <property type="match status" value="1"/>
</dbReference>
<organism evidence="5 6">
    <name type="scientific">Alteromonas marina</name>
    <dbReference type="NCBI Taxonomy" id="203795"/>
    <lineage>
        <taxon>Bacteria</taxon>
        <taxon>Pseudomonadati</taxon>
        <taxon>Pseudomonadota</taxon>
        <taxon>Gammaproteobacteria</taxon>
        <taxon>Alteromonadales</taxon>
        <taxon>Alteromonadaceae</taxon>
        <taxon>Alteromonas/Salinimonas group</taxon>
        <taxon>Alteromonas</taxon>
    </lineage>
</organism>
<dbReference type="FunFam" id="3.30.70.270:FF:000001">
    <property type="entry name" value="Diguanylate cyclase domain protein"/>
    <property type="match status" value="1"/>
</dbReference>
<keyword evidence="2" id="KW-0472">Membrane</keyword>
<dbReference type="InterPro" id="IPR035965">
    <property type="entry name" value="PAS-like_dom_sf"/>
</dbReference>
<evidence type="ECO:0000259" key="3">
    <source>
        <dbReference type="PROSITE" id="PS50883"/>
    </source>
</evidence>
<dbReference type="SUPFAM" id="SSF141868">
    <property type="entry name" value="EAL domain-like"/>
    <property type="match status" value="1"/>
</dbReference>
<keyword evidence="2" id="KW-0812">Transmembrane</keyword>
<dbReference type="InterPro" id="IPR031815">
    <property type="entry name" value="DUF5074"/>
</dbReference>
<evidence type="ECO:0000259" key="4">
    <source>
        <dbReference type="PROSITE" id="PS50887"/>
    </source>
</evidence>
<evidence type="ECO:0000313" key="5">
    <source>
        <dbReference type="EMBL" id="KHT44377.1"/>
    </source>
</evidence>
<dbReference type="InterPro" id="IPR000160">
    <property type="entry name" value="GGDEF_dom"/>
</dbReference>
<dbReference type="SMART" id="SM00052">
    <property type="entry name" value="EAL"/>
    <property type="match status" value="1"/>
</dbReference>
<dbReference type="Pfam" id="PF07494">
    <property type="entry name" value="Reg_prop"/>
    <property type="match status" value="2"/>
</dbReference>
<dbReference type="CDD" id="cd01948">
    <property type="entry name" value="EAL"/>
    <property type="match status" value="1"/>
</dbReference>
<dbReference type="InterPro" id="IPR001610">
    <property type="entry name" value="PAC"/>
</dbReference>
<dbReference type="InterPro" id="IPR043128">
    <property type="entry name" value="Rev_trsase/Diguanyl_cyclase"/>
</dbReference>
<comment type="cofactor">
    <cofactor evidence="1">
        <name>Mg(2+)</name>
        <dbReference type="ChEBI" id="CHEBI:18420"/>
    </cofactor>
</comment>
<dbReference type="InterPro" id="IPR052155">
    <property type="entry name" value="Biofilm_reg_signaling"/>
</dbReference>
<dbReference type="PROSITE" id="PS50883">
    <property type="entry name" value="EAL"/>
    <property type="match status" value="1"/>
</dbReference>
<evidence type="ECO:0000256" key="2">
    <source>
        <dbReference type="SAM" id="Phobius"/>
    </source>
</evidence>
<dbReference type="Gene3D" id="2.60.40.10">
    <property type="entry name" value="Immunoglobulins"/>
    <property type="match status" value="1"/>
</dbReference>
<dbReference type="InterPro" id="IPR001633">
    <property type="entry name" value="EAL_dom"/>
</dbReference>
<dbReference type="SUPFAM" id="SSF50998">
    <property type="entry name" value="Quinoprotein alcohol dehydrogenase-like"/>
    <property type="match status" value="1"/>
</dbReference>
<dbReference type="SUPFAM" id="SSF55073">
    <property type="entry name" value="Nucleotide cyclase"/>
    <property type="match status" value="1"/>
</dbReference>
<sequence>MLAQTRVIFFFSLAIYLSLGTLIISSLFISSSIAKPVVTMPSFRILSTENGLSQNTVNDMLIDKEGLLWIATDAGLNRFDGNQNKQYVGQDNEFADDGIYTLFEDQRGDLWISTYSSGIYRINRQTGKSERLINVPYKEQPSWYQYASHFISAPGNIIYVALDHLIIKFDLVTEKKETVFDLFSSNSELSNDDVIRYTYLTRDVLFVATSVGLYAKNLQTGDIKKIDHVSSESANLNNINTKLILVDEHQRFWLGTVEGLYQFDFTGLINFVKHDGDMPAAKLVVKHLNVWDLELIENSLYYMSTDQGLYTIDLSSNELTHLFRPSDSRLQITDDDLYEVAITSDEQVWLSTGTSGVLLWSPQSTLFKNVMGDGKSSDKLSNNIVYSLYETDDENLWLGTNNGLNLYHADTGKVEQFLVTDDDKAVISSGSIFTIRPAEKDRVWLLTYGGIVKFDTENKRPVPYPLGSEQDKLLNSDKAYDLIRTSKENYIVASHGKFWNFDDKKGQVSLSETLSSNLEYDQFYTFLPDHGAQDGSILLSMIGELWRFNTSSGSLEKLHQARKSQAEYAIHPIDTVLDDNGILWIAYPGHGLYGIDAKTNEQKYFFDTSNLLPTNLVVSLEKDQNGDIWIGSHQGILKLDPKAIKLSQYSATEGLSTSEFSWGAKVGLSDGKIAFGSQKGFTILQPERFNDQDNVATSTFITDASLLSQPLELGIGSINNSSLLLEYDDVGLTIHYSDMRFKKTSASYYQYELKGDVSVVYPPTNSTEVTFPQLEPGEYEFSVGRVDPVNNVYGPRANLKIKVAYPIYASPLAYSIYLFVFLVSTLVIYARRKKNSEVLRAAHSEALKHKNRLSMALTASNTKVWAWYEDSDKITQERIVDDLGYSDTETRLSFREHISLVHNHDITSFLEQWEKAVSGQSKGIDISYRMKAKDGHYEWFRDVGSLVENNETENSKRLVGTYSNITESVNAEFKARLFGEAFRYTRDWVVIFDSNFQPIVVNQSFKEALGINKDANLIEELELLYLGQKQQLEETYTEMRKLGPNEHWSGEAYINSFTNQRYAVSIRVTAVSSERNGQEIDRYLVILSDITQQKDAQNALVQLANYDNLTGLPNRTLLLDRLQHAFHQAASQQSKIGLFFIDLDRFKQVNDSLGHEAGDELLVTVSKRLEKLIRKSDTVARLGGDEFVVLLEGVGSVQDLGHIANDIIQALGQPITLSNQEVSVSASIGISLYPDDAQLPAELLKNADIAMYHAKEAGSNNFQFFTEHMNEQARSKLQLENKLKHACINKSFSNYYQPIVCCATGSIEGFEVLMRWKDGDEMISPDIFIPVAENIGMIAEMTTQLIERALPVHQQLYAGNSRAYLSINLSAKHLINEYSLKDIVALLQSNGVPPENIRFEITESALMEDYDSAMHVIGALKSKGFIIALDDFGTGYSSLKYLKDFPIDVLKIDKSFVQGIGLNSGNEAIILATLRMAESLNIECVAEGIETLEQVEFFQRNGCRYLQGFYFSKPVAGDKLSGLINAVKTTGKSLN</sequence>
<dbReference type="Pfam" id="PF16819">
    <property type="entry name" value="DUF5074"/>
    <property type="match status" value="1"/>
</dbReference>
<dbReference type="Gene3D" id="3.20.20.450">
    <property type="entry name" value="EAL domain"/>
    <property type="match status" value="1"/>
</dbReference>
<comment type="caution">
    <text evidence="5">The sequence shown here is derived from an EMBL/GenBank/DDBJ whole genome shotgun (WGS) entry which is preliminary data.</text>
</comment>
<dbReference type="CDD" id="cd01949">
    <property type="entry name" value="GGDEF"/>
    <property type="match status" value="1"/>
</dbReference>
<dbReference type="InterPro" id="IPR029787">
    <property type="entry name" value="Nucleotide_cyclase"/>
</dbReference>
<dbReference type="InterPro" id="IPR013783">
    <property type="entry name" value="Ig-like_fold"/>
</dbReference>
<name>A0A0B3XZL5_9ALTE</name>
<protein>
    <submittedName>
        <fullName evidence="5">Diguanylate cyclase</fullName>
    </submittedName>
</protein>
<dbReference type="Gene3D" id="2.130.10.10">
    <property type="entry name" value="YVTN repeat-like/Quinoprotein amine dehydrogenase"/>
    <property type="match status" value="2"/>
</dbReference>
<dbReference type="OrthoDB" id="9804951at2"/>
<gene>
    <name evidence="5" type="ORF">RJ41_15960</name>
</gene>
<dbReference type="Proteomes" id="UP000031197">
    <property type="component" value="Unassembled WGS sequence"/>
</dbReference>
<keyword evidence="2" id="KW-1133">Transmembrane helix</keyword>
<dbReference type="InterPro" id="IPR015943">
    <property type="entry name" value="WD40/YVTN_repeat-like_dom_sf"/>
</dbReference>
<dbReference type="InterPro" id="IPR013655">
    <property type="entry name" value="PAS_fold_3"/>
</dbReference>
<dbReference type="InterPro" id="IPR011047">
    <property type="entry name" value="Quinoprotein_ADH-like_sf"/>
</dbReference>
<reference evidence="5 6" key="1">
    <citation type="submission" date="2014-12" db="EMBL/GenBank/DDBJ databases">
        <title>Genome sequencing of Alteromonas marina AD001.</title>
        <authorList>
            <person name="Adrian T.G.S."/>
            <person name="Chan K.G."/>
        </authorList>
    </citation>
    <scope>NUCLEOTIDE SEQUENCE [LARGE SCALE GENOMIC DNA]</scope>
    <source>
        <strain evidence="5 6">AD001</strain>
    </source>
</reference>
<dbReference type="Gene3D" id="3.30.70.270">
    <property type="match status" value="1"/>
</dbReference>
<dbReference type="SUPFAM" id="SSF55785">
    <property type="entry name" value="PYP-like sensor domain (PAS domain)"/>
    <property type="match status" value="2"/>
</dbReference>
<proteinExistence type="predicted"/>
<dbReference type="PANTHER" id="PTHR44757">
    <property type="entry name" value="DIGUANYLATE CYCLASE DGCP"/>
    <property type="match status" value="1"/>
</dbReference>
<dbReference type="Pfam" id="PF08447">
    <property type="entry name" value="PAS_3"/>
    <property type="match status" value="1"/>
</dbReference>
<dbReference type="PROSITE" id="PS50887">
    <property type="entry name" value="GGDEF"/>
    <property type="match status" value="1"/>
</dbReference>
<dbReference type="PANTHER" id="PTHR44757:SF2">
    <property type="entry name" value="BIOFILM ARCHITECTURE MAINTENANCE PROTEIN MBAA"/>
    <property type="match status" value="1"/>
</dbReference>
<feature type="domain" description="EAL" evidence="3">
    <location>
        <begin position="1276"/>
        <end position="1528"/>
    </location>
</feature>
<feature type="transmembrane region" description="Helical" evidence="2">
    <location>
        <begin position="7"/>
        <end position="29"/>
    </location>
</feature>
<dbReference type="InterPro" id="IPR011110">
    <property type="entry name" value="Reg_prop"/>
</dbReference>
<dbReference type="InterPro" id="IPR035919">
    <property type="entry name" value="EAL_sf"/>
</dbReference>
<accession>A0A0B3XZL5</accession>
<keyword evidence="6" id="KW-1185">Reference proteome</keyword>
<dbReference type="SUPFAM" id="SSF63829">
    <property type="entry name" value="Calcium-dependent phosphotriesterase"/>
    <property type="match status" value="1"/>
</dbReference>
<dbReference type="NCBIfam" id="TIGR00254">
    <property type="entry name" value="GGDEF"/>
    <property type="match status" value="1"/>
</dbReference>
<evidence type="ECO:0000313" key="6">
    <source>
        <dbReference type="Proteomes" id="UP000031197"/>
    </source>
</evidence>
<feature type="domain" description="GGDEF" evidence="4">
    <location>
        <begin position="1134"/>
        <end position="1267"/>
    </location>
</feature>
<dbReference type="Gene3D" id="3.30.450.20">
    <property type="entry name" value="PAS domain"/>
    <property type="match status" value="2"/>
</dbReference>
<evidence type="ECO:0000256" key="1">
    <source>
        <dbReference type="ARBA" id="ARBA00001946"/>
    </source>
</evidence>
<dbReference type="Pfam" id="PF00990">
    <property type="entry name" value="GGDEF"/>
    <property type="match status" value="1"/>
</dbReference>